<organism evidence="3 4">
    <name type="scientific">Teichococcus vastitatis</name>
    <dbReference type="NCBI Taxonomy" id="2307076"/>
    <lineage>
        <taxon>Bacteria</taxon>
        <taxon>Pseudomonadati</taxon>
        <taxon>Pseudomonadota</taxon>
        <taxon>Alphaproteobacteria</taxon>
        <taxon>Acetobacterales</taxon>
        <taxon>Roseomonadaceae</taxon>
        <taxon>Roseomonas</taxon>
    </lineage>
</organism>
<dbReference type="InterPro" id="IPR011033">
    <property type="entry name" value="PRC_barrel-like_sf"/>
</dbReference>
<dbReference type="PANTHER" id="PTHR36505">
    <property type="entry name" value="BLR1072 PROTEIN"/>
    <property type="match status" value="1"/>
</dbReference>
<dbReference type="SUPFAM" id="SSF50346">
    <property type="entry name" value="PRC-barrel domain"/>
    <property type="match status" value="1"/>
</dbReference>
<dbReference type="PANTHER" id="PTHR36505:SF1">
    <property type="entry name" value="BLR1072 PROTEIN"/>
    <property type="match status" value="1"/>
</dbReference>
<evidence type="ECO:0000313" key="4">
    <source>
        <dbReference type="Proteomes" id="UP001201985"/>
    </source>
</evidence>
<name>A0ABS9W9R7_9PROT</name>
<protein>
    <submittedName>
        <fullName evidence="3">PRC-barrel domain-containing protein</fullName>
    </submittedName>
</protein>
<feature type="domain" description="PRC-barrel" evidence="2">
    <location>
        <begin position="35"/>
        <end position="92"/>
    </location>
</feature>
<evidence type="ECO:0000256" key="1">
    <source>
        <dbReference type="SAM" id="MobiDB-lite"/>
    </source>
</evidence>
<dbReference type="Pfam" id="PF05239">
    <property type="entry name" value="PRC"/>
    <property type="match status" value="1"/>
</dbReference>
<keyword evidence="4" id="KW-1185">Reference proteome</keyword>
<feature type="region of interest" description="Disordered" evidence="1">
    <location>
        <begin position="1"/>
        <end position="25"/>
    </location>
</feature>
<evidence type="ECO:0000259" key="2">
    <source>
        <dbReference type="Pfam" id="PF05239"/>
    </source>
</evidence>
<gene>
    <name evidence="3" type="ORF">MON41_20140</name>
</gene>
<dbReference type="EMBL" id="JALBUU010000079">
    <property type="protein sequence ID" value="MCI0755981.1"/>
    <property type="molecule type" value="Genomic_DNA"/>
</dbReference>
<evidence type="ECO:0000313" key="3">
    <source>
        <dbReference type="EMBL" id="MCI0755981.1"/>
    </source>
</evidence>
<sequence>MAVVLGAAPAPSSEEAPDEVPPAGRDTLPVDAFVKILGNEVKNPGDIVVGQIVNVLVDPAGKPVGAVLDYGGFLGVGKRRLAVSWSVLSFTKNGILLGLSRDQLKNFPDYRDGKDAVLATTPAPPG</sequence>
<accession>A0ABS9W9R7</accession>
<dbReference type="RefSeq" id="WP_157985837.1">
    <property type="nucleotide sequence ID" value="NZ_JALBUU010000079.1"/>
</dbReference>
<reference evidence="3 4" key="1">
    <citation type="submission" date="2022-03" db="EMBL/GenBank/DDBJ databases">
        <title>Complete genome analysis of Roseomonas KG 17.1 : a prolific producer of plant growth promoters.</title>
        <authorList>
            <person name="Saadouli I."/>
            <person name="Najjari A."/>
            <person name="Mosbah A."/>
            <person name="Ouzari H.I."/>
        </authorList>
    </citation>
    <scope>NUCLEOTIDE SEQUENCE [LARGE SCALE GENOMIC DNA]</scope>
    <source>
        <strain evidence="3 4">KG17-1</strain>
    </source>
</reference>
<comment type="caution">
    <text evidence="3">The sequence shown here is derived from an EMBL/GenBank/DDBJ whole genome shotgun (WGS) entry which is preliminary data.</text>
</comment>
<dbReference type="Proteomes" id="UP001201985">
    <property type="component" value="Unassembled WGS sequence"/>
</dbReference>
<proteinExistence type="predicted"/>
<dbReference type="Gene3D" id="2.30.30.240">
    <property type="entry name" value="PRC-barrel domain"/>
    <property type="match status" value="1"/>
</dbReference>
<dbReference type="InterPro" id="IPR027275">
    <property type="entry name" value="PRC-brl_dom"/>
</dbReference>